<protein>
    <submittedName>
        <fullName evidence="1">Dissimilatory sulfite reductase</fullName>
    </submittedName>
</protein>
<organism evidence="1">
    <name type="scientific">Desulfoscipio geothermicus</name>
    <dbReference type="NCBI Taxonomy" id="39060"/>
    <lineage>
        <taxon>Bacteria</taxon>
        <taxon>Bacillati</taxon>
        <taxon>Bacillota</taxon>
        <taxon>Clostridia</taxon>
        <taxon>Eubacteriales</taxon>
        <taxon>Desulfallaceae</taxon>
        <taxon>Desulfoscipio</taxon>
    </lineage>
</organism>
<sequence>IPGHFLNVRHVPHLFSLSHAIPDWYYNTKGLRLICNLRHKYGSGLTRLHGSTGELILLCTRTHNLRPFFDEFSTSEHHMFHLSITSSYPGKPSCSGAPLHRDITFITTTQPGKGSAPKSPILTTPADVSYIWAMNSYISAPSTDCMHITPLSFSCRGLLQLCFQHRPPTCSSPEWGNKLSSREKLFYCNSIFFESPTYLLFHHNTLGVDLHRKEKNFPLRHQPILALPPLLGSFSFSFATQRAENRVVRMGRKVKIIIAKLPREFYFSVDAGLILKISLARRKLLNKKFMSKQGASQLNLSIALAYIVTGISQTEGSKQNGNTRRGKHTPREAFIILGKFGGLCSDRSKVVYQRFHQSSQRLNLGIRGREQSGPFSIRGCQENSCRGNRSLYFKHGTHTRLGTLPYPGYRGLRYRYVCNRLAVSRLHPPLRCSKENNQIGQTFEHVRWCTLVRNQARWVSQQPGRKMRDWKCTKCDEFLSPEFVKQDTEGIT</sequence>
<feature type="non-terminal residue" evidence="1">
    <location>
        <position position="1"/>
    </location>
</feature>
<dbReference type="GO" id="GO:0016491">
    <property type="term" value="F:oxidoreductase activity"/>
    <property type="evidence" value="ECO:0007669"/>
    <property type="project" value="InterPro"/>
</dbReference>
<evidence type="ECO:0000313" key="1">
    <source>
        <dbReference type="EMBL" id="ABD59452.1"/>
    </source>
</evidence>
<dbReference type="EMBL" id="DQ403855">
    <property type="protein sequence ID" value="ABD59452.1"/>
    <property type="molecule type" value="Genomic_DNA"/>
</dbReference>
<dbReference type="AlphaFoldDB" id="Q27HF4"/>
<feature type="non-terminal residue" evidence="1">
    <location>
        <position position="492"/>
    </location>
</feature>
<reference evidence="1" key="1">
    <citation type="submission" date="2006-02" db="EMBL/GenBank/DDBJ databases">
        <title>Isolation and molecular study of sulfate reducing bacteria from a petroleum refinery.</title>
        <authorList>
            <person name="Anandkumar B."/>
            <person name="Dhanarajan S."/>
            <person name="Radha V."/>
            <person name="Ganeshbabu M."/>
            <person name="Thirumalaikumar G."/>
            <person name="Akkini Veerapadran P."/>
            <person name="Maruthamuthu S."/>
        </authorList>
    </citation>
    <scope>NUCLEOTIDE SEQUENCE</scope>
</reference>
<dbReference type="SUPFAM" id="SSF55124">
    <property type="entry name" value="Nitrite/Sulfite reductase N-terminal domain-like"/>
    <property type="match status" value="1"/>
</dbReference>
<gene>
    <name evidence="1" type="primary">dsrAB</name>
</gene>
<dbReference type="Gene3D" id="3.30.70.2500">
    <property type="match status" value="1"/>
</dbReference>
<accession>Q27HF4</accession>
<dbReference type="InterPro" id="IPR036136">
    <property type="entry name" value="Nit/Sulf_reduc_fer-like_dom_sf"/>
</dbReference>
<proteinExistence type="predicted"/>
<name>Q27HF4_9FIRM</name>